<dbReference type="Pfam" id="PF00639">
    <property type="entry name" value="Rotamase"/>
    <property type="match status" value="1"/>
</dbReference>
<gene>
    <name evidence="13" type="ORF">OMM_03875</name>
</gene>
<dbReference type="SUPFAM" id="SSF54534">
    <property type="entry name" value="FKBP-like"/>
    <property type="match status" value="2"/>
</dbReference>
<evidence type="ECO:0000256" key="1">
    <source>
        <dbReference type="ARBA" id="ARBA00004382"/>
    </source>
</evidence>
<keyword evidence="7" id="KW-0143">Chaperone</keyword>
<keyword evidence="4" id="KW-0812">Transmembrane</keyword>
<evidence type="ECO:0000256" key="4">
    <source>
        <dbReference type="ARBA" id="ARBA00022692"/>
    </source>
</evidence>
<evidence type="ECO:0000256" key="6">
    <source>
        <dbReference type="ARBA" id="ARBA00023136"/>
    </source>
</evidence>
<comment type="caution">
    <text evidence="13">The sequence shown here is derived from an EMBL/GenBank/DDBJ whole genome shotgun (WGS) entry which is preliminary data.</text>
</comment>
<dbReference type="PROSITE" id="PS50198">
    <property type="entry name" value="PPIC_PPIASE_2"/>
    <property type="match status" value="1"/>
</dbReference>
<keyword evidence="2" id="KW-1003">Cell membrane</keyword>
<evidence type="ECO:0000313" key="14">
    <source>
        <dbReference type="Proteomes" id="UP000189670"/>
    </source>
</evidence>
<evidence type="ECO:0000256" key="11">
    <source>
        <dbReference type="PROSITE-ProRule" id="PRU00278"/>
    </source>
</evidence>
<evidence type="ECO:0000256" key="7">
    <source>
        <dbReference type="ARBA" id="ARBA00023186"/>
    </source>
</evidence>
<evidence type="ECO:0000256" key="9">
    <source>
        <dbReference type="ARBA" id="ARBA00040743"/>
    </source>
</evidence>
<proteinExistence type="inferred from homology"/>
<accession>A0A1V1P3R9</accession>
<dbReference type="InterPro" id="IPR046357">
    <property type="entry name" value="PPIase_dom_sf"/>
</dbReference>
<dbReference type="AlphaFoldDB" id="A0A1V1P3R9"/>
<dbReference type="GO" id="GO:0005886">
    <property type="term" value="C:plasma membrane"/>
    <property type="evidence" value="ECO:0007669"/>
    <property type="project" value="UniProtKB-SubCell"/>
</dbReference>
<evidence type="ECO:0000256" key="10">
    <source>
        <dbReference type="ARBA" id="ARBA00042775"/>
    </source>
</evidence>
<comment type="subcellular location">
    <subcellularLocation>
        <location evidence="1">Cell inner membrane</location>
        <topology evidence="1">Single-pass type II membrane protein</topology>
        <orientation evidence="1">Periplasmic side</orientation>
    </subcellularLocation>
</comment>
<evidence type="ECO:0000256" key="5">
    <source>
        <dbReference type="ARBA" id="ARBA00022989"/>
    </source>
</evidence>
<evidence type="ECO:0000256" key="8">
    <source>
        <dbReference type="ARBA" id="ARBA00038408"/>
    </source>
</evidence>
<dbReference type="EMBL" id="ATBP01000618">
    <property type="protein sequence ID" value="ETR69542.1"/>
    <property type="molecule type" value="Genomic_DNA"/>
</dbReference>
<dbReference type="PANTHER" id="PTHR47529:SF1">
    <property type="entry name" value="PERIPLASMIC CHAPERONE PPID"/>
    <property type="match status" value="1"/>
</dbReference>
<keyword evidence="11" id="KW-0697">Rotamase</keyword>
<comment type="similarity">
    <text evidence="8">Belongs to the PpiD chaperone family.</text>
</comment>
<dbReference type="Gene3D" id="3.10.50.40">
    <property type="match status" value="2"/>
</dbReference>
<keyword evidence="6" id="KW-0472">Membrane</keyword>
<reference evidence="14" key="1">
    <citation type="submission" date="2012-11" db="EMBL/GenBank/DDBJ databases">
        <authorList>
            <person name="Lucero-Rivera Y.E."/>
            <person name="Tovar-Ramirez D."/>
        </authorList>
    </citation>
    <scope>NUCLEOTIDE SEQUENCE [LARGE SCALE GENOMIC DNA]</scope>
    <source>
        <strain evidence="14">Araruama</strain>
    </source>
</reference>
<dbReference type="Gene3D" id="1.10.4030.10">
    <property type="entry name" value="Porin chaperone SurA, peptide-binding domain"/>
    <property type="match status" value="1"/>
</dbReference>
<organism evidence="13 14">
    <name type="scientific">Candidatus Magnetoglobus multicellularis str. Araruama</name>
    <dbReference type="NCBI Taxonomy" id="890399"/>
    <lineage>
        <taxon>Bacteria</taxon>
        <taxon>Pseudomonadati</taxon>
        <taxon>Thermodesulfobacteriota</taxon>
        <taxon>Desulfobacteria</taxon>
        <taxon>Desulfobacterales</taxon>
        <taxon>Desulfobacteraceae</taxon>
        <taxon>Candidatus Magnetoglobus</taxon>
    </lineage>
</organism>
<keyword evidence="5" id="KW-1133">Transmembrane helix</keyword>
<dbReference type="InterPro" id="IPR027304">
    <property type="entry name" value="Trigger_fact/SurA_dom_sf"/>
</dbReference>
<protein>
    <recommendedName>
        <fullName evidence="9">Periplasmic chaperone PpiD</fullName>
    </recommendedName>
    <alternativeName>
        <fullName evidence="10">Periplasmic folding chaperone</fullName>
    </alternativeName>
</protein>
<dbReference type="Pfam" id="PF13624">
    <property type="entry name" value="SurA_N_3"/>
    <property type="match status" value="1"/>
</dbReference>
<dbReference type="InterPro" id="IPR023058">
    <property type="entry name" value="PPIase_PpiC_CS"/>
</dbReference>
<keyword evidence="3" id="KW-0997">Cell inner membrane</keyword>
<dbReference type="InterPro" id="IPR052029">
    <property type="entry name" value="PpiD_chaperone"/>
</dbReference>
<evidence type="ECO:0000256" key="3">
    <source>
        <dbReference type="ARBA" id="ARBA00022519"/>
    </source>
</evidence>
<evidence type="ECO:0000313" key="13">
    <source>
        <dbReference type="EMBL" id="ETR69542.1"/>
    </source>
</evidence>
<dbReference type="PROSITE" id="PS01096">
    <property type="entry name" value="PPIC_PPIASE_1"/>
    <property type="match status" value="1"/>
</dbReference>
<evidence type="ECO:0000259" key="12">
    <source>
        <dbReference type="PROSITE" id="PS50198"/>
    </source>
</evidence>
<dbReference type="GO" id="GO:0003755">
    <property type="term" value="F:peptidyl-prolyl cis-trans isomerase activity"/>
    <property type="evidence" value="ECO:0007669"/>
    <property type="project" value="UniProtKB-KW"/>
</dbReference>
<dbReference type="InterPro" id="IPR000297">
    <property type="entry name" value="PPIase_PpiC"/>
</dbReference>
<dbReference type="SUPFAM" id="SSF109998">
    <property type="entry name" value="Triger factor/SurA peptide-binding domain-like"/>
    <property type="match status" value="1"/>
</dbReference>
<feature type="domain" description="PpiC" evidence="12">
    <location>
        <begin position="240"/>
        <end position="342"/>
    </location>
</feature>
<name>A0A1V1P3R9_9BACT</name>
<dbReference type="Proteomes" id="UP000189670">
    <property type="component" value="Unassembled WGS sequence"/>
</dbReference>
<evidence type="ECO:0000256" key="2">
    <source>
        <dbReference type="ARBA" id="ARBA00022475"/>
    </source>
</evidence>
<dbReference type="PANTHER" id="PTHR47529">
    <property type="entry name" value="PEPTIDYL-PROLYL CIS-TRANS ISOMERASE D"/>
    <property type="match status" value="1"/>
</dbReference>
<sequence>MCCFWGVGSFRENKVNRVAEVNGSVITIDQYYEAYNNLIEGYKRQFGDNFDESMLDALNIRQQVVNTLIERELIVQEANHLNVRVTDEELARSIQSISYFQKDGIFDNRYYINVLRKNRMSPEQFETSQRQSLLLGKLRELVMGSVKVSDDEAREWFDYENEMVNLDYVAFETNSYTDISLTQEEIKSFYESNQDDYMTDLEIKVAYVLFAKSKYKPMITINDEQIQVYYESHKSEFETPKTVEARHILLKSEAPEESEADAAIKARAQDIYQKAIEKDADFAKLAETLSEGPSKDRGGYLGTFKREDMVKPFSDRAFSMKAGEISEPVRTSFGWHIIKVENVNEAVSLTLGGATPEILEKLTDEEADNRAYDAAETFFDTIYDDPLTAAAKASSLSAVVTDFFGRRGPSTLLRDRYSFARKAFELENGQISEIIGLDSGYYIIQLLEKQEPFVQEIVVVQDRVEKDLRKDKQLKRAFNDALKCLKAITVTPEQTMTATSQSVLSYSFTSTGFFKRNESIPEIGNEEAINKAAFELTENEPLGYTVYQGYKGYFVIKLKNRKQPDDDEFQESLSSVKDTIRQNRESRFFDDWIKGLKMNSKIEIEDRFRESI</sequence>
<keyword evidence="11 13" id="KW-0413">Isomerase</keyword>